<organism evidence="2 3">
    <name type="scientific">Actinoplanes couchii</name>
    <dbReference type="NCBI Taxonomy" id="403638"/>
    <lineage>
        <taxon>Bacteria</taxon>
        <taxon>Bacillati</taxon>
        <taxon>Actinomycetota</taxon>
        <taxon>Actinomycetes</taxon>
        <taxon>Micromonosporales</taxon>
        <taxon>Micromonosporaceae</taxon>
        <taxon>Actinoplanes</taxon>
    </lineage>
</organism>
<accession>A0ABQ3XDV3</accession>
<keyword evidence="1" id="KW-0732">Signal</keyword>
<gene>
    <name evidence="2" type="ORF">Aco03nite_050870</name>
</gene>
<feature type="signal peptide" evidence="1">
    <location>
        <begin position="1"/>
        <end position="27"/>
    </location>
</feature>
<dbReference type="RefSeq" id="WP_203798562.1">
    <property type="nucleotide sequence ID" value="NZ_BAAAQE010000018.1"/>
</dbReference>
<sequence>MRSLKAVLGTGVMTAMLALTGCSSSDAAACQAITAELKTIADTGMKQISDPAALAKTYTDGAAKVREEGAKAGGDVQSAADSLATVMEDFGKTLTAGNGQIPDAGAFSSASVKVAEACG</sequence>
<reference evidence="2 3" key="1">
    <citation type="submission" date="2021-01" db="EMBL/GenBank/DDBJ databases">
        <title>Whole genome shotgun sequence of Actinoplanes couchii NBRC 106145.</title>
        <authorList>
            <person name="Komaki H."/>
            <person name="Tamura T."/>
        </authorList>
    </citation>
    <scope>NUCLEOTIDE SEQUENCE [LARGE SCALE GENOMIC DNA]</scope>
    <source>
        <strain evidence="2 3">NBRC 106145</strain>
    </source>
</reference>
<name>A0ABQ3XDV3_9ACTN</name>
<proteinExistence type="predicted"/>
<evidence type="ECO:0000313" key="3">
    <source>
        <dbReference type="Proteomes" id="UP000612282"/>
    </source>
</evidence>
<dbReference type="Proteomes" id="UP000612282">
    <property type="component" value="Unassembled WGS sequence"/>
</dbReference>
<protein>
    <recommendedName>
        <fullName evidence="4">Lipoprotein</fullName>
    </recommendedName>
</protein>
<evidence type="ECO:0000313" key="2">
    <source>
        <dbReference type="EMBL" id="GID56683.1"/>
    </source>
</evidence>
<evidence type="ECO:0000256" key="1">
    <source>
        <dbReference type="SAM" id="SignalP"/>
    </source>
</evidence>
<keyword evidence="3" id="KW-1185">Reference proteome</keyword>
<evidence type="ECO:0008006" key="4">
    <source>
        <dbReference type="Google" id="ProtNLM"/>
    </source>
</evidence>
<dbReference type="EMBL" id="BOMG01000061">
    <property type="protein sequence ID" value="GID56683.1"/>
    <property type="molecule type" value="Genomic_DNA"/>
</dbReference>
<feature type="chain" id="PRO_5047361613" description="Lipoprotein" evidence="1">
    <location>
        <begin position="28"/>
        <end position="119"/>
    </location>
</feature>
<comment type="caution">
    <text evidence="2">The sequence shown here is derived from an EMBL/GenBank/DDBJ whole genome shotgun (WGS) entry which is preliminary data.</text>
</comment>
<dbReference type="PROSITE" id="PS51257">
    <property type="entry name" value="PROKAR_LIPOPROTEIN"/>
    <property type="match status" value="1"/>
</dbReference>